<evidence type="ECO:0000313" key="2">
    <source>
        <dbReference type="Proteomes" id="UP000276776"/>
    </source>
</evidence>
<accession>A0A0N5CTH3</accession>
<gene>
    <name evidence="1" type="ORF">TCLT_LOCUS3524</name>
</gene>
<sequence>MVVLAQPTQCFECYKVYFGLSKIVPIKLEVQRKQSTQTVLQKRVNWKEVMSEVVDVRECGADEKQSDQWSHHCRVSLCNYMQRGANRIIGTFNQLCWRLVTQR</sequence>
<dbReference type="AlphaFoldDB" id="A0A0N5CTH3"/>
<dbReference type="EMBL" id="UYYF01001686">
    <property type="protein sequence ID" value="VDN00051.1"/>
    <property type="molecule type" value="Genomic_DNA"/>
</dbReference>
<keyword evidence="2" id="KW-1185">Reference proteome</keyword>
<proteinExistence type="predicted"/>
<reference evidence="1 2" key="2">
    <citation type="submission" date="2018-11" db="EMBL/GenBank/DDBJ databases">
        <authorList>
            <consortium name="Pathogen Informatics"/>
        </authorList>
    </citation>
    <scope>NUCLEOTIDE SEQUENCE [LARGE SCALE GENOMIC DNA]</scope>
</reference>
<evidence type="ECO:0000313" key="1">
    <source>
        <dbReference type="EMBL" id="VDN00051.1"/>
    </source>
</evidence>
<name>A0A0N5CTH3_THECL</name>
<protein>
    <submittedName>
        <fullName evidence="3">Ovule protein</fullName>
    </submittedName>
</protein>
<dbReference type="Proteomes" id="UP000276776">
    <property type="component" value="Unassembled WGS sequence"/>
</dbReference>
<dbReference type="WBParaSite" id="TCLT_0000353301-mRNA-1">
    <property type="protein sequence ID" value="TCLT_0000353301-mRNA-1"/>
    <property type="gene ID" value="TCLT_0000353301"/>
</dbReference>
<evidence type="ECO:0000313" key="3">
    <source>
        <dbReference type="WBParaSite" id="TCLT_0000353301-mRNA-1"/>
    </source>
</evidence>
<organism evidence="3">
    <name type="scientific">Thelazia callipaeda</name>
    <name type="common">Oriental eyeworm</name>
    <name type="synonym">Parasitic nematode</name>
    <dbReference type="NCBI Taxonomy" id="103827"/>
    <lineage>
        <taxon>Eukaryota</taxon>
        <taxon>Metazoa</taxon>
        <taxon>Ecdysozoa</taxon>
        <taxon>Nematoda</taxon>
        <taxon>Chromadorea</taxon>
        <taxon>Rhabditida</taxon>
        <taxon>Spirurina</taxon>
        <taxon>Spiruromorpha</taxon>
        <taxon>Thelazioidea</taxon>
        <taxon>Thelaziidae</taxon>
        <taxon>Thelazia</taxon>
    </lineage>
</organism>
<reference evidence="3" key="1">
    <citation type="submission" date="2017-02" db="UniProtKB">
        <authorList>
            <consortium name="WormBaseParasite"/>
        </authorList>
    </citation>
    <scope>IDENTIFICATION</scope>
</reference>